<reference evidence="2" key="1">
    <citation type="journal article" date="2020" name="Stud. Mycol.">
        <title>101 Dothideomycetes genomes: a test case for predicting lifestyles and emergence of pathogens.</title>
        <authorList>
            <person name="Haridas S."/>
            <person name="Albert R."/>
            <person name="Binder M."/>
            <person name="Bloem J."/>
            <person name="Labutti K."/>
            <person name="Salamov A."/>
            <person name="Andreopoulos B."/>
            <person name="Baker S."/>
            <person name="Barry K."/>
            <person name="Bills G."/>
            <person name="Bluhm B."/>
            <person name="Cannon C."/>
            <person name="Castanera R."/>
            <person name="Culley D."/>
            <person name="Daum C."/>
            <person name="Ezra D."/>
            <person name="Gonzalez J."/>
            <person name="Henrissat B."/>
            <person name="Kuo A."/>
            <person name="Liang C."/>
            <person name="Lipzen A."/>
            <person name="Lutzoni F."/>
            <person name="Magnuson J."/>
            <person name="Mondo S."/>
            <person name="Nolan M."/>
            <person name="Ohm R."/>
            <person name="Pangilinan J."/>
            <person name="Park H.-J."/>
            <person name="Ramirez L."/>
            <person name="Alfaro M."/>
            <person name="Sun H."/>
            <person name="Tritt A."/>
            <person name="Yoshinaga Y."/>
            <person name="Zwiers L.-H."/>
            <person name="Turgeon B."/>
            <person name="Goodwin S."/>
            <person name="Spatafora J."/>
            <person name="Crous P."/>
            <person name="Grigoriev I."/>
        </authorList>
    </citation>
    <scope>NUCLEOTIDE SEQUENCE</scope>
    <source>
        <strain evidence="2">CBS 107.79</strain>
    </source>
</reference>
<evidence type="ECO:0000313" key="3">
    <source>
        <dbReference type="Proteomes" id="UP000800036"/>
    </source>
</evidence>
<organism evidence="2 3">
    <name type="scientific">Bimuria novae-zelandiae CBS 107.79</name>
    <dbReference type="NCBI Taxonomy" id="1447943"/>
    <lineage>
        <taxon>Eukaryota</taxon>
        <taxon>Fungi</taxon>
        <taxon>Dikarya</taxon>
        <taxon>Ascomycota</taxon>
        <taxon>Pezizomycotina</taxon>
        <taxon>Dothideomycetes</taxon>
        <taxon>Pleosporomycetidae</taxon>
        <taxon>Pleosporales</taxon>
        <taxon>Massarineae</taxon>
        <taxon>Didymosphaeriaceae</taxon>
        <taxon>Bimuria</taxon>
    </lineage>
</organism>
<dbReference type="AlphaFoldDB" id="A0A6A5UQ38"/>
<gene>
    <name evidence="2" type="ORF">BU23DRAFT_38863</name>
</gene>
<name>A0A6A5UQ38_9PLEO</name>
<keyword evidence="3" id="KW-1185">Reference proteome</keyword>
<sequence length="96" mass="10636">MKKGTGNLGFREKKKKGAQGIKSTRSPYAPTPAPIPHKRKLPAIQTRRKIQVQSARPRPKPSKTGGEEKENHKRDVYPVADIKRCGGPNVGHKTMT</sequence>
<dbReference type="EMBL" id="ML976772">
    <property type="protein sequence ID" value="KAF1965036.1"/>
    <property type="molecule type" value="Genomic_DNA"/>
</dbReference>
<feature type="region of interest" description="Disordered" evidence="1">
    <location>
        <begin position="1"/>
        <end position="96"/>
    </location>
</feature>
<feature type="compositionally biased region" description="Basic residues" evidence="1">
    <location>
        <begin position="36"/>
        <end position="50"/>
    </location>
</feature>
<protein>
    <submittedName>
        <fullName evidence="2">Uncharacterized protein</fullName>
    </submittedName>
</protein>
<feature type="compositionally biased region" description="Basic and acidic residues" evidence="1">
    <location>
        <begin position="65"/>
        <end position="84"/>
    </location>
</feature>
<accession>A0A6A5UQ38</accession>
<evidence type="ECO:0000313" key="2">
    <source>
        <dbReference type="EMBL" id="KAF1965036.1"/>
    </source>
</evidence>
<dbReference type="Proteomes" id="UP000800036">
    <property type="component" value="Unassembled WGS sequence"/>
</dbReference>
<evidence type="ECO:0000256" key="1">
    <source>
        <dbReference type="SAM" id="MobiDB-lite"/>
    </source>
</evidence>
<proteinExistence type="predicted"/>